<accession>A0AAE0SPQ9</accession>
<dbReference type="InterPro" id="IPR006150">
    <property type="entry name" value="Cys_repeat_1"/>
</dbReference>
<reference evidence="2" key="1">
    <citation type="journal article" date="2021" name="Genome Biol. Evol.">
        <title>A High-Quality Reference Genome for a Parasitic Bivalve with Doubly Uniparental Inheritance (Bivalvia: Unionida).</title>
        <authorList>
            <person name="Smith C.H."/>
        </authorList>
    </citation>
    <scope>NUCLEOTIDE SEQUENCE</scope>
    <source>
        <strain evidence="2">CHS0354</strain>
    </source>
</reference>
<feature type="chain" id="PRO_5042161206" evidence="1">
    <location>
        <begin position="27"/>
        <end position="108"/>
    </location>
</feature>
<reference evidence="2" key="3">
    <citation type="submission" date="2023-05" db="EMBL/GenBank/DDBJ databases">
        <authorList>
            <person name="Smith C.H."/>
        </authorList>
    </citation>
    <scope>NUCLEOTIDE SEQUENCE</scope>
    <source>
        <strain evidence="2">CHS0354</strain>
        <tissue evidence="2">Mantle</tissue>
    </source>
</reference>
<evidence type="ECO:0000256" key="1">
    <source>
        <dbReference type="SAM" id="SignalP"/>
    </source>
</evidence>
<dbReference type="EMBL" id="JAEAOA010000272">
    <property type="protein sequence ID" value="KAK3595420.1"/>
    <property type="molecule type" value="Genomic_DNA"/>
</dbReference>
<proteinExistence type="predicted"/>
<evidence type="ECO:0000313" key="3">
    <source>
        <dbReference type="Proteomes" id="UP001195483"/>
    </source>
</evidence>
<organism evidence="2 3">
    <name type="scientific">Potamilus streckersoni</name>
    <dbReference type="NCBI Taxonomy" id="2493646"/>
    <lineage>
        <taxon>Eukaryota</taxon>
        <taxon>Metazoa</taxon>
        <taxon>Spiralia</taxon>
        <taxon>Lophotrochozoa</taxon>
        <taxon>Mollusca</taxon>
        <taxon>Bivalvia</taxon>
        <taxon>Autobranchia</taxon>
        <taxon>Heteroconchia</taxon>
        <taxon>Palaeoheterodonta</taxon>
        <taxon>Unionida</taxon>
        <taxon>Unionoidea</taxon>
        <taxon>Unionidae</taxon>
        <taxon>Ambleminae</taxon>
        <taxon>Lampsilini</taxon>
        <taxon>Potamilus</taxon>
    </lineage>
</organism>
<dbReference type="InterPro" id="IPR028150">
    <property type="entry name" value="Lustrin_cystein"/>
</dbReference>
<dbReference type="Pfam" id="PF14625">
    <property type="entry name" value="Lustrin_cystein"/>
    <property type="match status" value="1"/>
</dbReference>
<feature type="signal peptide" evidence="1">
    <location>
        <begin position="1"/>
        <end position="26"/>
    </location>
</feature>
<name>A0AAE0SPQ9_9BIVA</name>
<gene>
    <name evidence="2" type="ORF">CHS0354_003414</name>
</gene>
<sequence length="108" mass="12422">MAYFRMHLKTFIISSIIFLLYSVVLATERCPDGAFQWFECQPGRTRCPRTYYCHHANDKTREGICCLGGECRTGSLYEGRTCSNDKKCSHGFYCNRMPFSNIGFCCSL</sequence>
<comment type="caution">
    <text evidence="2">The sequence shown here is derived from an EMBL/GenBank/DDBJ whole genome shotgun (WGS) entry which is preliminary data.</text>
</comment>
<dbReference type="SMART" id="SM00289">
    <property type="entry name" value="WR1"/>
    <property type="match status" value="2"/>
</dbReference>
<keyword evidence="1" id="KW-0732">Signal</keyword>
<reference evidence="2" key="2">
    <citation type="journal article" date="2021" name="Genome Biol. Evol.">
        <title>Developing a high-quality reference genome for a parasitic bivalve with doubly uniparental inheritance (Bivalvia: Unionida).</title>
        <authorList>
            <person name="Smith C.H."/>
        </authorList>
    </citation>
    <scope>NUCLEOTIDE SEQUENCE</scope>
    <source>
        <strain evidence="2">CHS0354</strain>
        <tissue evidence="2">Mantle</tissue>
    </source>
</reference>
<protein>
    <submittedName>
        <fullName evidence="2">Uncharacterized protein</fullName>
    </submittedName>
</protein>
<dbReference type="Proteomes" id="UP001195483">
    <property type="component" value="Unassembled WGS sequence"/>
</dbReference>
<keyword evidence="3" id="KW-1185">Reference proteome</keyword>
<dbReference type="AlphaFoldDB" id="A0AAE0SPQ9"/>
<evidence type="ECO:0000313" key="2">
    <source>
        <dbReference type="EMBL" id="KAK3595420.1"/>
    </source>
</evidence>